<dbReference type="OrthoDB" id="2366030at2"/>
<dbReference type="PANTHER" id="PTHR40070:SF1">
    <property type="entry name" value="UPF0478 PROTEIN YTXG"/>
    <property type="match status" value="1"/>
</dbReference>
<dbReference type="Pfam" id="PF06103">
    <property type="entry name" value="DUF948"/>
    <property type="match status" value="1"/>
</dbReference>
<evidence type="ECO:0000256" key="1">
    <source>
        <dbReference type="SAM" id="Phobius"/>
    </source>
</evidence>
<feature type="transmembrane region" description="Helical" evidence="1">
    <location>
        <begin position="6"/>
        <end position="27"/>
    </location>
</feature>
<dbReference type="InterPro" id="IPR027267">
    <property type="entry name" value="AH/BAR_dom_sf"/>
</dbReference>
<keyword evidence="1" id="KW-0812">Transmembrane</keyword>
<protein>
    <submittedName>
        <fullName evidence="2">Uncharacterized protein YoxC, contains an MCP-like domain</fullName>
    </submittedName>
</protein>
<dbReference type="InterPro" id="IPR009293">
    <property type="entry name" value="UPF0478"/>
</dbReference>
<sequence>MDLVYIGIFIMALSFALIVAFIVKTLISVNKTMKSMDGTVDSLVTKMNGITKESEHLINKSNYLAEDLNHKIDSTNALFESLQNVGDSVDNLNHGLNKASDNFTYHTNKHNDSIIKAVRWGEAITNMYAKWKQPDKPMKKHQYNH</sequence>
<evidence type="ECO:0000313" key="3">
    <source>
        <dbReference type="Proteomes" id="UP000198584"/>
    </source>
</evidence>
<dbReference type="PANTHER" id="PTHR40070">
    <property type="entry name" value="UPF0478 PROTEIN YTXG"/>
    <property type="match status" value="1"/>
</dbReference>
<keyword evidence="1" id="KW-1133">Transmembrane helix</keyword>
<reference evidence="2 3" key="1">
    <citation type="submission" date="2016-10" db="EMBL/GenBank/DDBJ databases">
        <authorList>
            <person name="de Groot N.N."/>
        </authorList>
    </citation>
    <scope>NUCLEOTIDE SEQUENCE [LARGE SCALE GENOMIC DNA]</scope>
    <source>
        <strain evidence="2 3">CCM7597</strain>
    </source>
</reference>
<proteinExistence type="predicted"/>
<dbReference type="Gene3D" id="1.20.1270.60">
    <property type="entry name" value="Arfaptin homology (AH) domain/BAR domain"/>
    <property type="match status" value="1"/>
</dbReference>
<keyword evidence="3" id="KW-1185">Reference proteome</keyword>
<dbReference type="EMBL" id="FNQR01000019">
    <property type="protein sequence ID" value="SEB13863.1"/>
    <property type="molecule type" value="Genomic_DNA"/>
</dbReference>
<dbReference type="RefSeq" id="WP_093046339.1">
    <property type="nucleotide sequence ID" value="NZ_FNQR01000019.1"/>
</dbReference>
<name>A0A1H4GWF6_9BACI</name>
<accession>A0A1H4GWF6</accession>
<dbReference type="Proteomes" id="UP000198584">
    <property type="component" value="Unassembled WGS sequence"/>
</dbReference>
<organism evidence="2 3">
    <name type="scientific">Thalassobacillus cyri</name>
    <dbReference type="NCBI Taxonomy" id="571932"/>
    <lineage>
        <taxon>Bacteria</taxon>
        <taxon>Bacillati</taxon>
        <taxon>Bacillota</taxon>
        <taxon>Bacilli</taxon>
        <taxon>Bacillales</taxon>
        <taxon>Bacillaceae</taxon>
        <taxon>Thalassobacillus</taxon>
    </lineage>
</organism>
<dbReference type="AlphaFoldDB" id="A0A1H4GWF6"/>
<keyword evidence="1" id="KW-0472">Membrane</keyword>
<gene>
    <name evidence="2" type="ORF">SAMN05421743_11953</name>
</gene>
<evidence type="ECO:0000313" key="2">
    <source>
        <dbReference type="EMBL" id="SEB13863.1"/>
    </source>
</evidence>
<dbReference type="STRING" id="571932.SAMN05421743_11953"/>